<evidence type="ECO:0000313" key="10">
    <source>
        <dbReference type="Proteomes" id="UP001176961"/>
    </source>
</evidence>
<evidence type="ECO:0000256" key="4">
    <source>
        <dbReference type="ARBA" id="ARBA00023136"/>
    </source>
</evidence>
<evidence type="ECO:0000256" key="1">
    <source>
        <dbReference type="ARBA" id="ARBA00004141"/>
    </source>
</evidence>
<dbReference type="Gene3D" id="3.40.50.2300">
    <property type="match status" value="1"/>
</dbReference>
<dbReference type="InterPro" id="IPR050726">
    <property type="entry name" value="mGluR"/>
</dbReference>
<feature type="domain" description="G-protein coupled receptors family 3 profile" evidence="8">
    <location>
        <begin position="376"/>
        <end position="567"/>
    </location>
</feature>
<feature type="transmembrane region" description="Helical" evidence="7">
    <location>
        <begin position="527"/>
        <end position="547"/>
    </location>
</feature>
<feature type="region of interest" description="Disordered" evidence="6">
    <location>
        <begin position="665"/>
        <end position="689"/>
    </location>
</feature>
<protein>
    <recommendedName>
        <fullName evidence="8">G-protein coupled receptors family 3 profile domain-containing protein</fullName>
    </recommendedName>
</protein>
<keyword evidence="4 7" id="KW-0472">Membrane</keyword>
<feature type="transmembrane region" description="Helical" evidence="7">
    <location>
        <begin position="443"/>
        <end position="465"/>
    </location>
</feature>
<dbReference type="GO" id="GO:0016020">
    <property type="term" value="C:membrane"/>
    <property type="evidence" value="ECO:0007669"/>
    <property type="project" value="UniProtKB-SubCell"/>
</dbReference>
<dbReference type="AlphaFoldDB" id="A0AA36GTD8"/>
<keyword evidence="2 7" id="KW-0812">Transmembrane</keyword>
<accession>A0AA36GTD8</accession>
<keyword evidence="5" id="KW-0325">Glycoprotein</keyword>
<evidence type="ECO:0000259" key="8">
    <source>
        <dbReference type="PROSITE" id="PS50259"/>
    </source>
</evidence>
<dbReference type="Pfam" id="PF00003">
    <property type="entry name" value="7tm_3"/>
    <property type="match status" value="1"/>
</dbReference>
<feature type="transmembrane region" description="Helical" evidence="7">
    <location>
        <begin position="368"/>
        <end position="389"/>
    </location>
</feature>
<keyword evidence="3 7" id="KW-1133">Transmembrane helix</keyword>
<dbReference type="SUPFAM" id="SSF53822">
    <property type="entry name" value="Periplasmic binding protein-like I"/>
    <property type="match status" value="1"/>
</dbReference>
<proteinExistence type="predicted"/>
<name>A0AA36GTD8_CYLNA</name>
<evidence type="ECO:0000256" key="2">
    <source>
        <dbReference type="ARBA" id="ARBA00022692"/>
    </source>
</evidence>
<feature type="transmembrane region" description="Helical" evidence="7">
    <location>
        <begin position="336"/>
        <end position="356"/>
    </location>
</feature>
<evidence type="ECO:0000256" key="6">
    <source>
        <dbReference type="SAM" id="MobiDB-lite"/>
    </source>
</evidence>
<comment type="subcellular location">
    <subcellularLocation>
        <location evidence="1">Membrane</location>
        <topology evidence="1">Multi-pass membrane protein</topology>
    </subcellularLocation>
</comment>
<feature type="compositionally biased region" description="Acidic residues" evidence="6">
    <location>
        <begin position="677"/>
        <end position="689"/>
    </location>
</feature>
<evidence type="ECO:0000256" key="3">
    <source>
        <dbReference type="ARBA" id="ARBA00022989"/>
    </source>
</evidence>
<dbReference type="InterPro" id="IPR028082">
    <property type="entry name" value="Peripla_BP_I"/>
</dbReference>
<dbReference type="GO" id="GO:0004930">
    <property type="term" value="F:G protein-coupled receptor activity"/>
    <property type="evidence" value="ECO:0007669"/>
    <property type="project" value="InterPro"/>
</dbReference>
<feature type="transmembrane region" description="Helical" evidence="7">
    <location>
        <begin position="553"/>
        <end position="572"/>
    </location>
</feature>
<dbReference type="InterPro" id="IPR017978">
    <property type="entry name" value="GPCR_3_C"/>
</dbReference>
<organism evidence="9 10">
    <name type="scientific">Cylicocyclus nassatus</name>
    <name type="common">Nematode worm</name>
    <dbReference type="NCBI Taxonomy" id="53992"/>
    <lineage>
        <taxon>Eukaryota</taxon>
        <taxon>Metazoa</taxon>
        <taxon>Ecdysozoa</taxon>
        <taxon>Nematoda</taxon>
        <taxon>Chromadorea</taxon>
        <taxon>Rhabditida</taxon>
        <taxon>Rhabditina</taxon>
        <taxon>Rhabditomorpha</taxon>
        <taxon>Strongyloidea</taxon>
        <taxon>Strongylidae</taxon>
        <taxon>Cylicocyclus</taxon>
    </lineage>
</organism>
<feature type="transmembrane region" description="Helical" evidence="7">
    <location>
        <begin position="495"/>
        <end position="515"/>
    </location>
</feature>
<gene>
    <name evidence="9" type="ORF">CYNAS_LOCUS9911</name>
</gene>
<dbReference type="PROSITE" id="PS50259">
    <property type="entry name" value="G_PROTEIN_RECEP_F3_4"/>
    <property type="match status" value="1"/>
</dbReference>
<dbReference type="EMBL" id="CATQJL010000223">
    <property type="protein sequence ID" value="CAJ0597928.1"/>
    <property type="molecule type" value="Genomic_DNA"/>
</dbReference>
<evidence type="ECO:0000313" key="9">
    <source>
        <dbReference type="EMBL" id="CAJ0597928.1"/>
    </source>
</evidence>
<dbReference type="PANTHER" id="PTHR24060">
    <property type="entry name" value="METABOTROPIC GLUTAMATE RECEPTOR"/>
    <property type="match status" value="1"/>
</dbReference>
<reference evidence="9" key="1">
    <citation type="submission" date="2023-07" db="EMBL/GenBank/DDBJ databases">
        <authorList>
            <consortium name="CYATHOMIX"/>
        </authorList>
    </citation>
    <scope>NUCLEOTIDE SEQUENCE</scope>
    <source>
        <strain evidence="9">N/A</strain>
    </source>
</reference>
<evidence type="ECO:0000256" key="5">
    <source>
        <dbReference type="ARBA" id="ARBA00023180"/>
    </source>
</evidence>
<sequence>MDQPATLKKRFFFRSARFLSALGKERGVCIEEAIDLKRGSTKMEIALRRLLLTEARVVIVLLGDKNWIELMKALRSELVIAGRFIFFSPQEARWTSSKQFLEQWPHFDQLLLTVTAEKPRDQLRLNQLESKFTRLPFPQHWLKQFWATAFQCHIDGEATPGEQFSKECSPIQMLNVSAITPDVDIAPISIAVTAIAHATRKLVDNICPGALIQRLSDCINDPQDALFSTIHTLYLSHPMSSEPVTFNDTTFSRDHTLIVNRVLFDAQLEYESIARWDHVHGFDYTAASELVMEERDGSRAPLKSTCPRSTCSADVTRRALAGVVPSVKDSLKSIGVLIYAICAGLAFFVCLMCMYQKVVCRISDAYRICTAYTFGGLSMLCLISITFFMAPNPFACFSRKILFPVAVITIFGPIAVKSICIWHADLLTARGEHRQAAVRHSVLTFWVCAAIVMIQIVISSEWAIFESAMDLTYVVSERHGNAWRCTPGNDSEHRIIWSCALSGIMVVVSLVCSTLSVRHSQSRQNILISVLAVMFAAALYISLPLLSFQARDFTCAAMQLTLCFLVIVISYCQQAFASDDNESSNVSLVPSTIGRSQQIQPFWVEASVTLTNSQKQAIYDNYHGNHISATRSEKPGVTVPNISTAKERPAVRQISIAEKYDIPPSTISKYGQHEYAADNDSEEEQNARL</sequence>
<keyword evidence="10" id="KW-1185">Reference proteome</keyword>
<feature type="transmembrane region" description="Helical" evidence="7">
    <location>
        <begin position="401"/>
        <end position="422"/>
    </location>
</feature>
<evidence type="ECO:0000256" key="7">
    <source>
        <dbReference type="SAM" id="Phobius"/>
    </source>
</evidence>
<dbReference type="Proteomes" id="UP001176961">
    <property type="component" value="Unassembled WGS sequence"/>
</dbReference>
<comment type="caution">
    <text evidence="9">The sequence shown here is derived from an EMBL/GenBank/DDBJ whole genome shotgun (WGS) entry which is preliminary data.</text>
</comment>